<dbReference type="SMART" id="SM00906">
    <property type="entry name" value="Fungal_trans"/>
    <property type="match status" value="1"/>
</dbReference>
<comment type="caution">
    <text evidence="4">The sequence shown here is derived from an EMBL/GenBank/DDBJ whole genome shotgun (WGS) entry which is preliminary data.</text>
</comment>
<dbReference type="Proteomes" id="UP000266152">
    <property type="component" value="Unassembled WGS sequence"/>
</dbReference>
<feature type="domain" description="Xylanolytic transcriptional activator regulatory" evidence="3">
    <location>
        <begin position="378"/>
        <end position="451"/>
    </location>
</feature>
<name>A0A395RQF9_FUSSP</name>
<feature type="compositionally biased region" description="Basic and acidic residues" evidence="2">
    <location>
        <begin position="1"/>
        <end position="11"/>
    </location>
</feature>
<dbReference type="GO" id="GO:0006351">
    <property type="term" value="P:DNA-templated transcription"/>
    <property type="evidence" value="ECO:0007669"/>
    <property type="project" value="InterPro"/>
</dbReference>
<dbReference type="PANTHER" id="PTHR46910:SF5">
    <property type="entry name" value="ZN(II)2CYS6 TRANSCRIPTION FACTOR (EUROFUNG)"/>
    <property type="match status" value="1"/>
</dbReference>
<sequence>MTEDSQAHMDPDIDGPDEGSDGPQNTSNLTIRRAVSVTYNPKSPVLPCVYLYPCGFFKLTPIIVRCMQDSQDPLRQKLALFSLRSRQDTMHTSRNSPKGEKDSDPPLSPVIDIIDRRLETLTELMRDMKTSMTPTNSLQSSHNTSPNSSNPPRQSPAQSSTSTPYGHLAQLTADSPVIEGESSLAAHGEFANEFLKNAVGTESLQGASLELRETLDSLHHIVSSLKQQTAATEMSYPYARPIPRPTLKNSDLPPIQTAVALIRECETENSEISAWIREFFSMESFSGMCLHVYFSEDITDSDFILVNIGLMYMFQDRQQRVTDKKEHEENEEYTKSLRQNAETALANLPFHVPATSNMISALLLGAFYAIEISKPSLSWTLSCKASELCQTLGYHRISTMKNDKPREAQRKQFLFWNTYFIDKSLSLRLGRASTIQDWDVTVPMLSENPANATPLSPFISLWIATARCQGHIYELLYSPGSMEESDDVRRLRSQKLVYELQDIGRRSRELATFQKNREREVKTKLGEYFIEFIIISDDVLRLSLLTLIYRATPAPSGSQVTFITECIDAARATLQRHQDCMDLLGRDNALYFPSYVHWTLLFAPFIPFIVVFCQAIETQDQSDLARLHNFCTSVETTITLSDAAAKMHRLFQVLYTVALRYIEFRTTTPTADQTQASAELNTYLAALGFPPAGLNNGGQQPSPMDAAQAGVFSQTVGDMGMLDGAEGQRGANTMMWMGNTAQLGEWFNSNQQMMELLEEPSFTFPQ</sequence>
<dbReference type="PANTHER" id="PTHR46910">
    <property type="entry name" value="TRANSCRIPTION FACTOR PDR1"/>
    <property type="match status" value="1"/>
</dbReference>
<accession>A0A395RQF9</accession>
<dbReference type="AlphaFoldDB" id="A0A395RQF9"/>
<evidence type="ECO:0000313" key="5">
    <source>
        <dbReference type="Proteomes" id="UP000266152"/>
    </source>
</evidence>
<feature type="region of interest" description="Disordered" evidence="2">
    <location>
        <begin position="131"/>
        <end position="166"/>
    </location>
</feature>
<dbReference type="GO" id="GO:0003677">
    <property type="term" value="F:DNA binding"/>
    <property type="evidence" value="ECO:0007669"/>
    <property type="project" value="InterPro"/>
</dbReference>
<dbReference type="GO" id="GO:0008270">
    <property type="term" value="F:zinc ion binding"/>
    <property type="evidence" value="ECO:0007669"/>
    <property type="project" value="InterPro"/>
</dbReference>
<proteinExistence type="predicted"/>
<reference evidence="4 5" key="1">
    <citation type="journal article" date="2018" name="PLoS Pathog.">
        <title>Evolution of structural diversity of trichothecenes, a family of toxins produced by plant pathogenic and entomopathogenic fungi.</title>
        <authorList>
            <person name="Proctor R.H."/>
            <person name="McCormick S.P."/>
            <person name="Kim H.S."/>
            <person name="Cardoza R.E."/>
            <person name="Stanley A.M."/>
            <person name="Lindo L."/>
            <person name="Kelly A."/>
            <person name="Brown D.W."/>
            <person name="Lee T."/>
            <person name="Vaughan M.M."/>
            <person name="Alexander N.J."/>
            <person name="Busman M."/>
            <person name="Gutierrez S."/>
        </authorList>
    </citation>
    <scope>NUCLEOTIDE SEQUENCE [LARGE SCALE GENOMIC DNA]</scope>
    <source>
        <strain evidence="4 5">NRRL 3299</strain>
    </source>
</reference>
<evidence type="ECO:0000313" key="4">
    <source>
        <dbReference type="EMBL" id="RGP62009.1"/>
    </source>
</evidence>
<feature type="compositionally biased region" description="Basic and acidic residues" evidence="2">
    <location>
        <begin position="85"/>
        <end position="104"/>
    </location>
</feature>
<dbReference type="InterPro" id="IPR007219">
    <property type="entry name" value="XnlR_reg_dom"/>
</dbReference>
<feature type="compositionally biased region" description="Low complexity" evidence="2">
    <location>
        <begin position="137"/>
        <end position="160"/>
    </location>
</feature>
<evidence type="ECO:0000256" key="1">
    <source>
        <dbReference type="ARBA" id="ARBA00023242"/>
    </source>
</evidence>
<keyword evidence="1" id="KW-0539">Nucleus</keyword>
<evidence type="ECO:0000256" key="2">
    <source>
        <dbReference type="SAM" id="MobiDB-lite"/>
    </source>
</evidence>
<dbReference type="STRING" id="5514.A0A395RQF9"/>
<dbReference type="Pfam" id="PF04082">
    <property type="entry name" value="Fungal_trans"/>
    <property type="match status" value="1"/>
</dbReference>
<keyword evidence="5" id="KW-1185">Reference proteome</keyword>
<protein>
    <recommendedName>
        <fullName evidence="3">Xylanolytic transcriptional activator regulatory domain-containing protein</fullName>
    </recommendedName>
</protein>
<dbReference type="CDD" id="cd12148">
    <property type="entry name" value="fungal_TF_MHR"/>
    <property type="match status" value="1"/>
</dbReference>
<gene>
    <name evidence="4" type="ORF">FSPOR_9564</name>
</gene>
<feature type="region of interest" description="Disordered" evidence="2">
    <location>
        <begin position="85"/>
        <end position="110"/>
    </location>
</feature>
<feature type="region of interest" description="Disordered" evidence="2">
    <location>
        <begin position="1"/>
        <end position="29"/>
    </location>
</feature>
<dbReference type="GO" id="GO:0003700">
    <property type="term" value="F:DNA-binding transcription factor activity"/>
    <property type="evidence" value="ECO:0007669"/>
    <property type="project" value="InterPro"/>
</dbReference>
<dbReference type="EMBL" id="PXOF01000154">
    <property type="protein sequence ID" value="RGP62009.1"/>
    <property type="molecule type" value="Genomic_DNA"/>
</dbReference>
<organism evidence="4 5">
    <name type="scientific">Fusarium sporotrichioides</name>
    <dbReference type="NCBI Taxonomy" id="5514"/>
    <lineage>
        <taxon>Eukaryota</taxon>
        <taxon>Fungi</taxon>
        <taxon>Dikarya</taxon>
        <taxon>Ascomycota</taxon>
        <taxon>Pezizomycotina</taxon>
        <taxon>Sordariomycetes</taxon>
        <taxon>Hypocreomycetidae</taxon>
        <taxon>Hypocreales</taxon>
        <taxon>Nectriaceae</taxon>
        <taxon>Fusarium</taxon>
    </lineage>
</organism>
<evidence type="ECO:0000259" key="3">
    <source>
        <dbReference type="SMART" id="SM00906"/>
    </source>
</evidence>
<dbReference type="InterPro" id="IPR050987">
    <property type="entry name" value="AtrR-like"/>
</dbReference>